<comment type="catalytic activity">
    <reaction evidence="12">
        <text>Hydrolysis of Ala-|-Gly bond in repressor LexA.</text>
        <dbReference type="EC" id="3.4.21.88"/>
    </reaction>
</comment>
<dbReference type="PANTHER" id="PTHR33516">
    <property type="entry name" value="LEXA REPRESSOR"/>
    <property type="match status" value="1"/>
</dbReference>
<organism evidence="17 18">
    <name type="scientific">Tistrella arctica</name>
    <dbReference type="NCBI Taxonomy" id="3133430"/>
    <lineage>
        <taxon>Bacteria</taxon>
        <taxon>Pseudomonadati</taxon>
        <taxon>Pseudomonadota</taxon>
        <taxon>Alphaproteobacteria</taxon>
        <taxon>Geminicoccales</taxon>
        <taxon>Geminicoccaceae</taxon>
        <taxon>Tistrella</taxon>
    </lineage>
</organism>
<comment type="similarity">
    <text evidence="1 12 13">Belongs to the peptidase S24 family.</text>
</comment>
<feature type="active site" description="For autocatalytic cleavage activity" evidence="12">
    <location>
        <position position="245"/>
    </location>
</feature>
<feature type="DNA-binding region" description="H-T-H motif" evidence="12">
    <location>
        <begin position="26"/>
        <end position="46"/>
    </location>
</feature>
<dbReference type="EMBL" id="JBBKTW010000001">
    <property type="protein sequence ID" value="MEN2987275.1"/>
    <property type="molecule type" value="Genomic_DNA"/>
</dbReference>
<sequence>MLTRKQHELLRFILDRVRATGVAPSFEEMKDALDLKSKSGIHRLILGLEERGFIRRLAHRARAIEVIRLPDGAAFQMPGDVLPGTHHGGQVSNAPAGGAPGTAMPQAQPRGPRLVDVTTGRGFVAEGGDGSGAGGARLRSITRPPLSAPPRSTQADDAHNIVLPLYGKIAAGTPIEALSDAERTVEVPAGLVPSGADYFALEVDGDSMIEAGIMSGDTVIIRRADTADNGTIVVALIDGGEATLKRLRRRGQAIALEPANKAYETRIYRPDQVKVQGQLVALFRRYA</sequence>
<dbReference type="PANTHER" id="PTHR33516:SF2">
    <property type="entry name" value="LEXA REPRESSOR-RELATED"/>
    <property type="match status" value="1"/>
</dbReference>
<keyword evidence="9 12" id="KW-0804">Transcription</keyword>
<dbReference type="InterPro" id="IPR039418">
    <property type="entry name" value="LexA-like"/>
</dbReference>
<evidence type="ECO:0000313" key="17">
    <source>
        <dbReference type="EMBL" id="MEN2987275.1"/>
    </source>
</evidence>
<feature type="site" description="Cleavage; by autolysis" evidence="12">
    <location>
        <begin position="171"/>
        <end position="172"/>
    </location>
</feature>
<reference evidence="17 18" key="1">
    <citation type="submission" date="2024-03" db="EMBL/GenBank/DDBJ databases">
        <title>High-quality draft genome sequencing of Tistrella sp. BH-R2-4.</title>
        <authorList>
            <person name="Dong C."/>
        </authorList>
    </citation>
    <scope>NUCLEOTIDE SEQUENCE [LARGE SCALE GENOMIC DNA]</scope>
    <source>
        <strain evidence="17 18">BH-R2-4</strain>
    </source>
</reference>
<evidence type="ECO:0000256" key="2">
    <source>
        <dbReference type="ARBA" id="ARBA00022491"/>
    </source>
</evidence>
<dbReference type="Gene3D" id="2.10.109.10">
    <property type="entry name" value="Umud Fragment, subunit A"/>
    <property type="match status" value="1"/>
</dbReference>
<evidence type="ECO:0000259" key="15">
    <source>
        <dbReference type="Pfam" id="PF00717"/>
    </source>
</evidence>
<dbReference type="SUPFAM" id="SSF51306">
    <property type="entry name" value="LexA/Signal peptidase"/>
    <property type="match status" value="1"/>
</dbReference>
<dbReference type="InterPro" id="IPR006197">
    <property type="entry name" value="Peptidase_S24_LexA"/>
</dbReference>
<keyword evidence="18" id="KW-1185">Reference proteome</keyword>
<dbReference type="Proteomes" id="UP001413721">
    <property type="component" value="Unassembled WGS sequence"/>
</dbReference>
<dbReference type="EC" id="3.4.21.88" evidence="12"/>
<comment type="function">
    <text evidence="12">Represses a number of genes involved in the response to DNA damage (SOS response), including recA and lexA. In the presence of single-stranded DNA, RecA interacts with LexA causing an autocatalytic cleavage which disrupts the DNA-binding part of LexA, leading to derepression of the SOS regulon and eventually DNA repair.</text>
</comment>
<keyword evidence="10 12" id="KW-0234">DNA repair</keyword>
<evidence type="ECO:0000256" key="11">
    <source>
        <dbReference type="ARBA" id="ARBA00023236"/>
    </source>
</evidence>
<dbReference type="NCBIfam" id="TIGR00498">
    <property type="entry name" value="lexA"/>
    <property type="match status" value="1"/>
</dbReference>
<feature type="domain" description="LexA repressor DNA-binding" evidence="16">
    <location>
        <begin position="2"/>
        <end position="63"/>
    </location>
</feature>
<accession>A0ABU9YF28</accession>
<evidence type="ECO:0000256" key="5">
    <source>
        <dbReference type="ARBA" id="ARBA00022801"/>
    </source>
</evidence>
<evidence type="ECO:0000256" key="3">
    <source>
        <dbReference type="ARBA" id="ARBA00022705"/>
    </source>
</evidence>
<dbReference type="InterPro" id="IPR036286">
    <property type="entry name" value="LexA/Signal_pep-like_sf"/>
</dbReference>
<dbReference type="Gene3D" id="1.10.10.10">
    <property type="entry name" value="Winged helix-like DNA-binding domain superfamily/Winged helix DNA-binding domain"/>
    <property type="match status" value="1"/>
</dbReference>
<dbReference type="InterPro" id="IPR006199">
    <property type="entry name" value="LexA_DNA-bd_dom"/>
</dbReference>
<dbReference type="RefSeq" id="WP_345936734.1">
    <property type="nucleotide sequence ID" value="NZ_JBBKTW010000001.1"/>
</dbReference>
<keyword evidence="6 12" id="KW-0068">Autocatalytic cleavage</keyword>
<keyword evidence="3 12" id="KW-0235">DNA replication</keyword>
<feature type="compositionally biased region" description="Low complexity" evidence="14">
    <location>
        <begin position="94"/>
        <end position="109"/>
    </location>
</feature>
<dbReference type="InterPro" id="IPR050077">
    <property type="entry name" value="LexA_repressor"/>
</dbReference>
<dbReference type="InterPro" id="IPR006200">
    <property type="entry name" value="LexA"/>
</dbReference>
<dbReference type="SUPFAM" id="SSF46785">
    <property type="entry name" value="Winged helix' DNA-binding domain"/>
    <property type="match status" value="1"/>
</dbReference>
<keyword evidence="8 12" id="KW-0238">DNA-binding</keyword>
<keyword evidence="2 12" id="KW-0678">Repressor</keyword>
<dbReference type="Pfam" id="PF00717">
    <property type="entry name" value="Peptidase_S24"/>
    <property type="match status" value="1"/>
</dbReference>
<dbReference type="HAMAP" id="MF_00015">
    <property type="entry name" value="LexA"/>
    <property type="match status" value="1"/>
</dbReference>
<evidence type="ECO:0000256" key="12">
    <source>
        <dbReference type="HAMAP-Rule" id="MF_00015"/>
    </source>
</evidence>
<evidence type="ECO:0000256" key="6">
    <source>
        <dbReference type="ARBA" id="ARBA00022813"/>
    </source>
</evidence>
<gene>
    <name evidence="12 17" type="primary">lexA</name>
    <name evidence="17" type="ORF">WG926_03100</name>
</gene>
<feature type="active site" description="For autocatalytic cleavage activity" evidence="12">
    <location>
        <position position="207"/>
    </location>
</feature>
<name>A0ABU9YF28_9PROT</name>
<protein>
    <recommendedName>
        <fullName evidence="12">LexA repressor</fullName>
        <ecNumber evidence="12">3.4.21.88</ecNumber>
    </recommendedName>
</protein>
<feature type="region of interest" description="Disordered" evidence="14">
    <location>
        <begin position="125"/>
        <end position="154"/>
    </location>
</feature>
<dbReference type="CDD" id="cd06529">
    <property type="entry name" value="S24_LexA-like"/>
    <property type="match status" value="1"/>
</dbReference>
<proteinExistence type="inferred from homology"/>
<evidence type="ECO:0000313" key="18">
    <source>
        <dbReference type="Proteomes" id="UP001413721"/>
    </source>
</evidence>
<feature type="region of interest" description="Disordered" evidence="14">
    <location>
        <begin position="85"/>
        <end position="110"/>
    </location>
</feature>
<evidence type="ECO:0000256" key="8">
    <source>
        <dbReference type="ARBA" id="ARBA00023125"/>
    </source>
</evidence>
<evidence type="ECO:0000256" key="13">
    <source>
        <dbReference type="RuleBase" id="RU003991"/>
    </source>
</evidence>
<keyword evidence="4 12" id="KW-0227">DNA damage</keyword>
<feature type="compositionally biased region" description="Gly residues" evidence="14">
    <location>
        <begin position="125"/>
        <end position="135"/>
    </location>
</feature>
<dbReference type="GO" id="GO:0004252">
    <property type="term" value="F:serine-type endopeptidase activity"/>
    <property type="evidence" value="ECO:0007669"/>
    <property type="project" value="UniProtKB-EC"/>
</dbReference>
<evidence type="ECO:0000256" key="10">
    <source>
        <dbReference type="ARBA" id="ARBA00023204"/>
    </source>
</evidence>
<dbReference type="InterPro" id="IPR015927">
    <property type="entry name" value="Peptidase_S24_S26A/B/C"/>
</dbReference>
<dbReference type="Pfam" id="PF01726">
    <property type="entry name" value="LexA_DNA_bind"/>
    <property type="match status" value="1"/>
</dbReference>
<evidence type="ECO:0000259" key="16">
    <source>
        <dbReference type="Pfam" id="PF01726"/>
    </source>
</evidence>
<dbReference type="PRINTS" id="PR00726">
    <property type="entry name" value="LEXASERPTASE"/>
</dbReference>
<feature type="domain" description="Peptidase S24/S26A/S26B/S26C" evidence="15">
    <location>
        <begin position="164"/>
        <end position="280"/>
    </location>
</feature>
<dbReference type="InterPro" id="IPR036388">
    <property type="entry name" value="WH-like_DNA-bd_sf"/>
</dbReference>
<evidence type="ECO:0000256" key="1">
    <source>
        <dbReference type="ARBA" id="ARBA00007484"/>
    </source>
</evidence>
<keyword evidence="11 12" id="KW-0742">SOS response</keyword>
<keyword evidence="7 12" id="KW-0805">Transcription regulation</keyword>
<keyword evidence="5 12" id="KW-0378">Hydrolase</keyword>
<comment type="caution">
    <text evidence="17">The sequence shown here is derived from an EMBL/GenBank/DDBJ whole genome shotgun (WGS) entry which is preliminary data.</text>
</comment>
<dbReference type="InterPro" id="IPR036390">
    <property type="entry name" value="WH_DNA-bd_sf"/>
</dbReference>
<evidence type="ECO:0000256" key="14">
    <source>
        <dbReference type="SAM" id="MobiDB-lite"/>
    </source>
</evidence>
<evidence type="ECO:0000256" key="9">
    <source>
        <dbReference type="ARBA" id="ARBA00023163"/>
    </source>
</evidence>
<evidence type="ECO:0000256" key="4">
    <source>
        <dbReference type="ARBA" id="ARBA00022763"/>
    </source>
</evidence>
<evidence type="ECO:0000256" key="7">
    <source>
        <dbReference type="ARBA" id="ARBA00023015"/>
    </source>
</evidence>
<comment type="subunit">
    <text evidence="12">Homodimer.</text>
</comment>